<sequence length="125" mass="14192">MKTDKQPLHDTNILLKHIIVNTNHLLTEQQKLVKIAEQLMYAQQANAKQPFTHDKGKGKVSKPPPAFVRSSDVAKLLDYHPRSGDRILREVRIKAGLPPKSPVSVEVFARQYNIPVQEILRIITP</sequence>
<dbReference type="Proteomes" id="UP000186917">
    <property type="component" value="Unassembled WGS sequence"/>
</dbReference>
<proteinExistence type="predicted"/>
<reference evidence="2" key="1">
    <citation type="submission" date="2017-01" db="EMBL/GenBank/DDBJ databases">
        <authorList>
            <person name="Varghese N."/>
            <person name="Submissions S."/>
        </authorList>
    </citation>
    <scope>NUCLEOTIDE SEQUENCE [LARGE SCALE GENOMIC DNA]</scope>
    <source>
        <strain evidence="2">DSM 21054</strain>
    </source>
</reference>
<name>A0A1N7RB09_9BACT</name>
<dbReference type="RefSeq" id="WP_144264155.1">
    <property type="nucleotide sequence ID" value="NZ_AP017422.1"/>
</dbReference>
<dbReference type="AlphaFoldDB" id="A0A1N7RB09"/>
<accession>A0A1N7RB09</accession>
<keyword evidence="2" id="KW-1185">Reference proteome</keyword>
<organism evidence="1 2">
    <name type="scientific">Filimonas lacunae</name>
    <dbReference type="NCBI Taxonomy" id="477680"/>
    <lineage>
        <taxon>Bacteria</taxon>
        <taxon>Pseudomonadati</taxon>
        <taxon>Bacteroidota</taxon>
        <taxon>Chitinophagia</taxon>
        <taxon>Chitinophagales</taxon>
        <taxon>Chitinophagaceae</taxon>
        <taxon>Filimonas</taxon>
    </lineage>
</organism>
<evidence type="ECO:0000313" key="2">
    <source>
        <dbReference type="Proteomes" id="UP000186917"/>
    </source>
</evidence>
<evidence type="ECO:0000313" key="1">
    <source>
        <dbReference type="EMBL" id="SIT32291.1"/>
    </source>
</evidence>
<protein>
    <submittedName>
        <fullName evidence="1">Uncharacterized protein</fullName>
    </submittedName>
</protein>
<dbReference type="EMBL" id="FTOR01000011">
    <property type="protein sequence ID" value="SIT32291.1"/>
    <property type="molecule type" value="Genomic_DNA"/>
</dbReference>
<gene>
    <name evidence="1" type="ORF">SAMN05421788_11178</name>
</gene>